<name>A0A167WC96_9AGAM</name>
<dbReference type="AlphaFoldDB" id="A0A167WC96"/>
<proteinExistence type="predicted"/>
<evidence type="ECO:0000313" key="2">
    <source>
        <dbReference type="Proteomes" id="UP000076532"/>
    </source>
</evidence>
<dbReference type="EMBL" id="KV417811">
    <property type="protein sequence ID" value="KZP05926.1"/>
    <property type="molecule type" value="Genomic_DNA"/>
</dbReference>
<accession>A0A167WC96</accession>
<reference evidence="1 2" key="1">
    <citation type="journal article" date="2016" name="Mol. Biol. Evol.">
        <title>Comparative Genomics of Early-Diverging Mushroom-Forming Fungi Provides Insights into the Origins of Lignocellulose Decay Capabilities.</title>
        <authorList>
            <person name="Nagy L.G."/>
            <person name="Riley R."/>
            <person name="Tritt A."/>
            <person name="Adam C."/>
            <person name="Daum C."/>
            <person name="Floudas D."/>
            <person name="Sun H."/>
            <person name="Yadav J.S."/>
            <person name="Pangilinan J."/>
            <person name="Larsson K.H."/>
            <person name="Matsuura K."/>
            <person name="Barry K."/>
            <person name="Labutti K."/>
            <person name="Kuo R."/>
            <person name="Ohm R.A."/>
            <person name="Bhattacharya S.S."/>
            <person name="Shirouzu T."/>
            <person name="Yoshinaga Y."/>
            <person name="Martin F.M."/>
            <person name="Grigoriev I.V."/>
            <person name="Hibbett D.S."/>
        </authorList>
    </citation>
    <scope>NUCLEOTIDE SEQUENCE [LARGE SCALE GENOMIC DNA]</scope>
    <source>
        <strain evidence="1 2">CBS 109695</strain>
    </source>
</reference>
<gene>
    <name evidence="1" type="ORF">FIBSPDRAFT_876977</name>
</gene>
<keyword evidence="2" id="KW-1185">Reference proteome</keyword>
<sequence length="69" mass="7348">MITVRYLAEMPACFLFVLYTCNGILNKSKTTKSVSPCATISPQCNLSVTVSSKRHGGIGVVPPCSISLI</sequence>
<dbReference type="Proteomes" id="UP000076532">
    <property type="component" value="Unassembled WGS sequence"/>
</dbReference>
<evidence type="ECO:0000313" key="1">
    <source>
        <dbReference type="EMBL" id="KZP05926.1"/>
    </source>
</evidence>
<organism evidence="1 2">
    <name type="scientific">Athelia psychrophila</name>
    <dbReference type="NCBI Taxonomy" id="1759441"/>
    <lineage>
        <taxon>Eukaryota</taxon>
        <taxon>Fungi</taxon>
        <taxon>Dikarya</taxon>
        <taxon>Basidiomycota</taxon>
        <taxon>Agaricomycotina</taxon>
        <taxon>Agaricomycetes</taxon>
        <taxon>Agaricomycetidae</taxon>
        <taxon>Atheliales</taxon>
        <taxon>Atheliaceae</taxon>
        <taxon>Athelia</taxon>
    </lineage>
</organism>
<protein>
    <submittedName>
        <fullName evidence="1">Uncharacterized protein</fullName>
    </submittedName>
</protein>